<comment type="caution">
    <text evidence="3">The sequence shown here is derived from an EMBL/GenBank/DDBJ whole genome shotgun (WGS) entry which is preliminary data.</text>
</comment>
<dbReference type="Proteomes" id="UP001597139">
    <property type="component" value="Unassembled WGS sequence"/>
</dbReference>
<protein>
    <submittedName>
        <fullName evidence="3">Uncharacterized protein</fullName>
    </submittedName>
</protein>
<evidence type="ECO:0000313" key="4">
    <source>
        <dbReference type="Proteomes" id="UP001597139"/>
    </source>
</evidence>
<keyword evidence="2" id="KW-0472">Membrane</keyword>
<dbReference type="AlphaFoldDB" id="A0ABD6BV24"/>
<feature type="region of interest" description="Disordered" evidence="1">
    <location>
        <begin position="82"/>
        <end position="107"/>
    </location>
</feature>
<feature type="compositionally biased region" description="Acidic residues" evidence="1">
    <location>
        <begin position="223"/>
        <end position="239"/>
    </location>
</feature>
<evidence type="ECO:0000256" key="2">
    <source>
        <dbReference type="SAM" id="Phobius"/>
    </source>
</evidence>
<sequence>MLNGVPGGDPLTFSIAVVAALAASALVYRDADRHGHYHAVSASAAVGVAALVGFAVANLVGLVVATGYVLLLYLLSYPSTPGVDGTEKRRTPDRPDGSPQGDAGENIAGAEDVVSVIRIEIASEGTLRDIAAGYDDVPTDAPVGKLRSMLRVKALDTVVSNTDTEASSLADWAEASDDGVDDWHEGQHEENDEEAERPAEGAAAWNAAPADGTDDAEGPAGDDGLDDWNTESIDEEAEEVSTGNLDDWATASDGGESAADTDHDRASSDTGAAGFGWAEVEAEE</sequence>
<evidence type="ECO:0000313" key="3">
    <source>
        <dbReference type="EMBL" id="MFD1568645.1"/>
    </source>
</evidence>
<organism evidence="3 4">
    <name type="scientific">Halolamina litorea</name>
    <dbReference type="NCBI Taxonomy" id="1515593"/>
    <lineage>
        <taxon>Archaea</taxon>
        <taxon>Methanobacteriati</taxon>
        <taxon>Methanobacteriota</taxon>
        <taxon>Stenosarchaea group</taxon>
        <taxon>Halobacteria</taxon>
        <taxon>Halobacteriales</taxon>
        <taxon>Haloferacaceae</taxon>
    </lineage>
</organism>
<name>A0ABD6BV24_9EURY</name>
<keyword evidence="2" id="KW-0812">Transmembrane</keyword>
<feature type="transmembrane region" description="Helical" evidence="2">
    <location>
        <begin position="12"/>
        <end position="28"/>
    </location>
</feature>
<reference evidence="3 4" key="1">
    <citation type="journal article" date="2019" name="Int. J. Syst. Evol. Microbiol.">
        <title>The Global Catalogue of Microorganisms (GCM) 10K type strain sequencing project: providing services to taxonomists for standard genome sequencing and annotation.</title>
        <authorList>
            <consortium name="The Broad Institute Genomics Platform"/>
            <consortium name="The Broad Institute Genome Sequencing Center for Infectious Disease"/>
            <person name="Wu L."/>
            <person name="Ma J."/>
        </authorList>
    </citation>
    <scope>NUCLEOTIDE SEQUENCE [LARGE SCALE GENOMIC DNA]</scope>
    <source>
        <strain evidence="3 4">CGMCC 1.12859</strain>
    </source>
</reference>
<evidence type="ECO:0000256" key="1">
    <source>
        <dbReference type="SAM" id="MobiDB-lite"/>
    </source>
</evidence>
<feature type="region of interest" description="Disordered" evidence="1">
    <location>
        <begin position="178"/>
        <end position="284"/>
    </location>
</feature>
<keyword evidence="2" id="KW-1133">Transmembrane helix</keyword>
<dbReference type="EMBL" id="JBHUCZ010000013">
    <property type="protein sequence ID" value="MFD1568645.1"/>
    <property type="molecule type" value="Genomic_DNA"/>
</dbReference>
<proteinExistence type="predicted"/>
<gene>
    <name evidence="3" type="ORF">ACFSAU_14205</name>
</gene>
<feature type="transmembrane region" description="Helical" evidence="2">
    <location>
        <begin position="40"/>
        <end position="73"/>
    </location>
</feature>
<keyword evidence="4" id="KW-1185">Reference proteome</keyword>
<accession>A0ABD6BV24</accession>
<dbReference type="RefSeq" id="WP_267647598.1">
    <property type="nucleotide sequence ID" value="NZ_JANHGR010000002.1"/>
</dbReference>
<feature type="compositionally biased region" description="Low complexity" evidence="1">
    <location>
        <begin position="200"/>
        <end position="210"/>
    </location>
</feature>
<feature type="compositionally biased region" description="Basic and acidic residues" evidence="1">
    <location>
        <begin position="85"/>
        <end position="96"/>
    </location>
</feature>